<name>A0A6J6QKV5_9ZZZZ</name>
<dbReference type="EMBL" id="CAFBOD010000015">
    <property type="protein sequence ID" value="CAB4981672.1"/>
    <property type="molecule type" value="Genomic_DNA"/>
</dbReference>
<dbReference type="AlphaFoldDB" id="A0A6J6QKV5"/>
<evidence type="ECO:0000313" key="2">
    <source>
        <dbReference type="EMBL" id="CAB4809974.1"/>
    </source>
</evidence>
<sequence>MTLRTNFFILEGVGDYQISFTPDSGDVPTTSAIYLSLRNGFLASIEASKGTVANGAYGYLRDAIIQQSVSAGGYIENLDENFPNDIVEGVKGDSGENQFRHHMFKFGENCITIHLTLLLNYDGNDVGVMRQLLTSIKLNYKEEIPGEIGEYLQIIVDPNHNLSKIGTEGVVNL</sequence>
<evidence type="ECO:0000313" key="1">
    <source>
        <dbReference type="EMBL" id="CAB4709508.1"/>
    </source>
</evidence>
<gene>
    <name evidence="1" type="ORF">UFOPK2655_00652</name>
    <name evidence="2" type="ORF">UFOPK3077_01117</name>
    <name evidence="3" type="ORF">UFOPK3903_01202</name>
    <name evidence="4" type="ORF">UFOPK4444_00039</name>
</gene>
<proteinExistence type="predicted"/>
<dbReference type="EMBL" id="CAFAAS010000013">
    <property type="protein sequence ID" value="CAB4809974.1"/>
    <property type="molecule type" value="Genomic_DNA"/>
</dbReference>
<dbReference type="EMBL" id="CAEZYE010000028">
    <property type="protein sequence ID" value="CAB4709508.1"/>
    <property type="molecule type" value="Genomic_DNA"/>
</dbReference>
<dbReference type="EMBL" id="CAFBRZ010000002">
    <property type="protein sequence ID" value="CAB5140634.1"/>
    <property type="molecule type" value="Genomic_DNA"/>
</dbReference>
<evidence type="ECO:0000313" key="4">
    <source>
        <dbReference type="EMBL" id="CAB5140634.1"/>
    </source>
</evidence>
<evidence type="ECO:0000313" key="3">
    <source>
        <dbReference type="EMBL" id="CAB4981672.1"/>
    </source>
</evidence>
<organism evidence="1">
    <name type="scientific">freshwater metagenome</name>
    <dbReference type="NCBI Taxonomy" id="449393"/>
    <lineage>
        <taxon>unclassified sequences</taxon>
        <taxon>metagenomes</taxon>
        <taxon>ecological metagenomes</taxon>
    </lineage>
</organism>
<reference evidence="1" key="1">
    <citation type="submission" date="2020-05" db="EMBL/GenBank/DDBJ databases">
        <authorList>
            <person name="Chiriac C."/>
            <person name="Salcher M."/>
            <person name="Ghai R."/>
            <person name="Kavagutti S V."/>
        </authorList>
    </citation>
    <scope>NUCLEOTIDE SEQUENCE</scope>
</reference>
<accession>A0A6J6QKV5</accession>
<protein>
    <submittedName>
        <fullName evidence="1">Unannotated protein</fullName>
    </submittedName>
</protein>